<reference evidence="2" key="1">
    <citation type="submission" date="2022-11" db="EMBL/GenBank/DDBJ databases">
        <title>Centuries of genome instability and evolution in soft-shell clam transmissible cancer (bioRxiv).</title>
        <authorList>
            <person name="Hart S.F.M."/>
            <person name="Yonemitsu M.A."/>
            <person name="Giersch R.M."/>
            <person name="Beal B.F."/>
            <person name="Arriagada G."/>
            <person name="Davis B.W."/>
            <person name="Ostrander E.A."/>
            <person name="Goff S.P."/>
            <person name="Metzger M.J."/>
        </authorList>
    </citation>
    <scope>NUCLEOTIDE SEQUENCE</scope>
    <source>
        <strain evidence="2">MELC-2E11</strain>
        <tissue evidence="2">Siphon/mantle</tissue>
    </source>
</reference>
<feature type="domain" description="IgGFc-binding protein N-terminal" evidence="1">
    <location>
        <begin position="9"/>
        <end position="227"/>
    </location>
</feature>
<dbReference type="InterPro" id="IPR035234">
    <property type="entry name" value="IgGFc-bd_N"/>
</dbReference>
<evidence type="ECO:0000313" key="3">
    <source>
        <dbReference type="Proteomes" id="UP001164746"/>
    </source>
</evidence>
<dbReference type="Proteomes" id="UP001164746">
    <property type="component" value="Chromosome 15"/>
</dbReference>
<name>A0ABY7G1Y8_MYAAR</name>
<gene>
    <name evidence="2" type="ORF">MAR_014149</name>
</gene>
<proteinExistence type="predicted"/>
<keyword evidence="3" id="KW-1185">Reference proteome</keyword>
<sequence>MEAFLLLPIELQKYETYLFQTQNDPTGTLVTSDKPVSVVACDNYEYLKTGTDYGYRVEQVLPTRFYDFKLIVPTISPRDDYYIRIFSVYDDTNMYNSTTHDSHFLKRLELFEHRFMVEPTLLLDDKPIYVMIYSTIIFMMTAQAMSQFQSEYESTLQSFTSAYIIAVTIKTADMSEIYLDCNKNGINNTKAIQVASPLQDYSVLYIPITGTTIHRIHQSRQQKFGAVLLNPAIAMLTEGLYG</sequence>
<organism evidence="2 3">
    <name type="scientific">Mya arenaria</name>
    <name type="common">Soft-shell clam</name>
    <dbReference type="NCBI Taxonomy" id="6604"/>
    <lineage>
        <taxon>Eukaryota</taxon>
        <taxon>Metazoa</taxon>
        <taxon>Spiralia</taxon>
        <taxon>Lophotrochozoa</taxon>
        <taxon>Mollusca</taxon>
        <taxon>Bivalvia</taxon>
        <taxon>Autobranchia</taxon>
        <taxon>Heteroconchia</taxon>
        <taxon>Euheterodonta</taxon>
        <taxon>Imparidentia</taxon>
        <taxon>Neoheterodontei</taxon>
        <taxon>Myida</taxon>
        <taxon>Myoidea</taxon>
        <taxon>Myidae</taxon>
        <taxon>Mya</taxon>
    </lineage>
</organism>
<dbReference type="PANTHER" id="PTHR46534:SF1">
    <property type="entry name" value="IGGFC-BINDING PROTEIN N-TERMINAL DOMAIN-CONTAINING PROTEIN"/>
    <property type="match status" value="1"/>
</dbReference>
<dbReference type="Pfam" id="PF17517">
    <property type="entry name" value="IgGFc_binding"/>
    <property type="match status" value="1"/>
</dbReference>
<evidence type="ECO:0000259" key="1">
    <source>
        <dbReference type="Pfam" id="PF17517"/>
    </source>
</evidence>
<dbReference type="EMBL" id="CP111026">
    <property type="protein sequence ID" value="WAR28445.1"/>
    <property type="molecule type" value="Genomic_DNA"/>
</dbReference>
<accession>A0ABY7G1Y8</accession>
<evidence type="ECO:0000313" key="2">
    <source>
        <dbReference type="EMBL" id="WAR28445.1"/>
    </source>
</evidence>
<protein>
    <recommendedName>
        <fullName evidence="1">IgGFc-binding protein N-terminal domain-containing protein</fullName>
    </recommendedName>
</protein>
<dbReference type="PANTHER" id="PTHR46534">
    <property type="entry name" value="IGGFC_BINDING DOMAIN-CONTAINING PROTEIN"/>
    <property type="match status" value="1"/>
</dbReference>